<dbReference type="GO" id="GO:0019143">
    <property type="term" value="F:3-deoxy-manno-octulosonate-8-phosphatase activity"/>
    <property type="evidence" value="ECO:0007669"/>
    <property type="project" value="UniProtKB-EC"/>
</dbReference>
<dbReference type="EC" id="3.1.3.45" evidence="1"/>
<protein>
    <submittedName>
        <fullName evidence="1">3-deoxy-D-manno-octulosonate 8-phosphate phosphatase KdsC</fullName>
        <ecNumber evidence="1">3.1.3.45</ecNumber>
    </submittedName>
</protein>
<gene>
    <name evidence="1" type="primary">kdsC_22</name>
    <name evidence="1" type="ORF">SDC9_188911</name>
</gene>
<dbReference type="AlphaFoldDB" id="A0A645HRZ4"/>
<comment type="caution">
    <text evidence="1">The sequence shown here is derived from an EMBL/GenBank/DDBJ whole genome shotgun (WGS) entry which is preliminary data.</text>
</comment>
<dbReference type="PANTHER" id="PTHR21485:SF3">
    <property type="entry name" value="N-ACYLNEURAMINATE CYTIDYLYLTRANSFERASE"/>
    <property type="match status" value="1"/>
</dbReference>
<name>A0A645HRZ4_9ZZZZ</name>
<dbReference type="PANTHER" id="PTHR21485">
    <property type="entry name" value="HAD SUPERFAMILY MEMBERS CMAS AND KDSC"/>
    <property type="match status" value="1"/>
</dbReference>
<dbReference type="InterPro" id="IPR023214">
    <property type="entry name" value="HAD_sf"/>
</dbReference>
<dbReference type="GO" id="GO:0008781">
    <property type="term" value="F:N-acylneuraminate cytidylyltransferase activity"/>
    <property type="evidence" value="ECO:0007669"/>
    <property type="project" value="TreeGrafter"/>
</dbReference>
<sequence>MTKLAALSELAAKYQLNLNEICYVGDDLIDLPVMVKVGLACAVANAVPEVKANAHYTTTKTGGNGAVREVVELVLKAQNKWEDIIAAYTQAIPIETKQ</sequence>
<dbReference type="SUPFAM" id="SSF56784">
    <property type="entry name" value="HAD-like"/>
    <property type="match status" value="1"/>
</dbReference>
<proteinExistence type="predicted"/>
<dbReference type="InterPro" id="IPR036412">
    <property type="entry name" value="HAD-like_sf"/>
</dbReference>
<evidence type="ECO:0000313" key="1">
    <source>
        <dbReference type="EMBL" id="MPN41366.1"/>
    </source>
</evidence>
<dbReference type="Gene3D" id="3.40.50.1000">
    <property type="entry name" value="HAD superfamily/HAD-like"/>
    <property type="match status" value="1"/>
</dbReference>
<accession>A0A645HRZ4</accession>
<keyword evidence="1" id="KW-0378">Hydrolase</keyword>
<dbReference type="Pfam" id="PF08282">
    <property type="entry name" value="Hydrolase_3"/>
    <property type="match status" value="1"/>
</dbReference>
<dbReference type="EMBL" id="VSSQ01098353">
    <property type="protein sequence ID" value="MPN41366.1"/>
    <property type="molecule type" value="Genomic_DNA"/>
</dbReference>
<dbReference type="InterPro" id="IPR050793">
    <property type="entry name" value="CMP-NeuNAc_synthase"/>
</dbReference>
<reference evidence="1" key="1">
    <citation type="submission" date="2019-08" db="EMBL/GenBank/DDBJ databases">
        <authorList>
            <person name="Kucharzyk K."/>
            <person name="Murdoch R.W."/>
            <person name="Higgins S."/>
            <person name="Loffler F."/>
        </authorList>
    </citation>
    <scope>NUCLEOTIDE SEQUENCE</scope>
</reference>
<organism evidence="1">
    <name type="scientific">bioreactor metagenome</name>
    <dbReference type="NCBI Taxonomy" id="1076179"/>
    <lineage>
        <taxon>unclassified sequences</taxon>
        <taxon>metagenomes</taxon>
        <taxon>ecological metagenomes</taxon>
    </lineage>
</organism>